<proteinExistence type="predicted"/>
<gene>
    <name evidence="3" type="ORF">HELGO_WM40310</name>
</gene>
<dbReference type="InterPro" id="IPR022409">
    <property type="entry name" value="PKD/Chitinase_dom"/>
</dbReference>
<dbReference type="EMBL" id="CACVAQ010000206">
    <property type="protein sequence ID" value="CAA6813669.1"/>
    <property type="molecule type" value="Genomic_DNA"/>
</dbReference>
<sequence length="295" mass="32198">MKKIAFILLLGISLFYLPSCQKEEPTIELHPPEANFSASSTVIYKGMTIDFIDLSTINPTSWAWSFSGGTPAASNQQNPSVKYTSPGIYDVSLTVSNGDGSNTKTITGHITVNDATVQVLLDNNISLDDILTTNPIDSLYGKQYLGGLIFYHYSDQYISQTLVAANVDQSSGIHWGCNGSDLTGFNCSGSSIGGYSLNGTIACLGASTAWGTCDYLVYNNYSDWELPSAATLVHMYQNLHLKGYGNFSPNYYWSYCETNSTSSKSVTFSDGSISDYGSKSSSRRVRAIREHYFNK</sequence>
<reference evidence="3" key="1">
    <citation type="submission" date="2020-01" db="EMBL/GenBank/DDBJ databases">
        <authorList>
            <person name="Meier V. D."/>
            <person name="Meier V D."/>
        </authorList>
    </citation>
    <scope>NUCLEOTIDE SEQUENCE</scope>
    <source>
        <strain evidence="3">HLG_WM_MAG_10</strain>
    </source>
</reference>
<dbReference type="InterPro" id="IPR035986">
    <property type="entry name" value="PKD_dom_sf"/>
</dbReference>
<dbReference type="SMART" id="SM00089">
    <property type="entry name" value="PKD"/>
    <property type="match status" value="1"/>
</dbReference>
<dbReference type="InterPro" id="IPR000601">
    <property type="entry name" value="PKD_dom"/>
</dbReference>
<evidence type="ECO:0000259" key="2">
    <source>
        <dbReference type="PROSITE" id="PS50093"/>
    </source>
</evidence>
<dbReference type="SUPFAM" id="SSF49299">
    <property type="entry name" value="PKD domain"/>
    <property type="match status" value="1"/>
</dbReference>
<dbReference type="Gene3D" id="2.60.40.10">
    <property type="entry name" value="Immunoglobulins"/>
    <property type="match status" value="1"/>
</dbReference>
<dbReference type="InterPro" id="IPR013783">
    <property type="entry name" value="Ig-like_fold"/>
</dbReference>
<evidence type="ECO:0000256" key="1">
    <source>
        <dbReference type="SAM" id="SignalP"/>
    </source>
</evidence>
<organism evidence="3">
    <name type="scientific">uncultured Aureispira sp</name>
    <dbReference type="NCBI Taxonomy" id="1331704"/>
    <lineage>
        <taxon>Bacteria</taxon>
        <taxon>Pseudomonadati</taxon>
        <taxon>Bacteroidota</taxon>
        <taxon>Saprospiria</taxon>
        <taxon>Saprospirales</taxon>
        <taxon>Saprospiraceae</taxon>
        <taxon>Aureispira</taxon>
        <taxon>environmental samples</taxon>
    </lineage>
</organism>
<dbReference type="AlphaFoldDB" id="A0A6S6ST09"/>
<accession>A0A6S6ST09</accession>
<protein>
    <recommendedName>
        <fullName evidence="2">PKD domain-containing protein</fullName>
    </recommendedName>
</protein>
<dbReference type="CDD" id="cd00146">
    <property type="entry name" value="PKD"/>
    <property type="match status" value="1"/>
</dbReference>
<feature type="domain" description="PKD" evidence="2">
    <location>
        <begin position="32"/>
        <end position="117"/>
    </location>
</feature>
<keyword evidence="1" id="KW-0732">Signal</keyword>
<name>A0A6S6ST09_9BACT</name>
<dbReference type="Pfam" id="PF18911">
    <property type="entry name" value="PKD_4"/>
    <property type="match status" value="1"/>
</dbReference>
<evidence type="ECO:0000313" key="3">
    <source>
        <dbReference type="EMBL" id="CAA6813669.1"/>
    </source>
</evidence>
<dbReference type="PROSITE" id="PS50093">
    <property type="entry name" value="PKD"/>
    <property type="match status" value="1"/>
</dbReference>
<feature type="chain" id="PRO_5028204904" description="PKD domain-containing protein" evidence="1">
    <location>
        <begin position="22"/>
        <end position="295"/>
    </location>
</feature>
<feature type="signal peptide" evidence="1">
    <location>
        <begin position="1"/>
        <end position="21"/>
    </location>
</feature>